<keyword evidence="9 16" id="KW-0133">Cell shape</keyword>
<keyword evidence="3 16" id="KW-0997">Cell inner membrane</keyword>
<keyword evidence="6 16" id="KW-0645">Protease</keyword>
<name>W0DLG5_9GAMM</name>
<evidence type="ECO:0000256" key="3">
    <source>
        <dbReference type="ARBA" id="ARBA00022519"/>
    </source>
</evidence>
<dbReference type="GO" id="GO:0008658">
    <property type="term" value="F:penicillin binding"/>
    <property type="evidence" value="ECO:0007669"/>
    <property type="project" value="InterPro"/>
</dbReference>
<comment type="pathway">
    <text evidence="16">Cell wall biogenesis; peptidoglycan biosynthesis.</text>
</comment>
<keyword evidence="2 16" id="KW-1003">Cell membrane</keyword>
<keyword evidence="13 16" id="KW-0717">Septation</keyword>
<dbReference type="GO" id="GO:0008360">
    <property type="term" value="P:regulation of cell shape"/>
    <property type="evidence" value="ECO:0007669"/>
    <property type="project" value="UniProtKB-KW"/>
</dbReference>
<dbReference type="InterPro" id="IPR050515">
    <property type="entry name" value="Beta-lactam/transpept"/>
</dbReference>
<evidence type="ECO:0000256" key="8">
    <source>
        <dbReference type="ARBA" id="ARBA00022801"/>
    </source>
</evidence>
<keyword evidence="14 16" id="KW-0131">Cell cycle</keyword>
<organism evidence="19 20">
    <name type="scientific">Thioalkalivibrio paradoxus ARh 1</name>
    <dbReference type="NCBI Taxonomy" id="713585"/>
    <lineage>
        <taxon>Bacteria</taxon>
        <taxon>Pseudomonadati</taxon>
        <taxon>Pseudomonadota</taxon>
        <taxon>Gammaproteobacteria</taxon>
        <taxon>Chromatiales</taxon>
        <taxon>Ectothiorhodospiraceae</taxon>
        <taxon>Thioalkalivibrio</taxon>
    </lineage>
</organism>
<dbReference type="Gene3D" id="3.40.710.10">
    <property type="entry name" value="DD-peptidase/beta-lactamase superfamily"/>
    <property type="match status" value="1"/>
</dbReference>
<dbReference type="PANTHER" id="PTHR30627:SF1">
    <property type="entry name" value="PEPTIDOGLYCAN D,D-TRANSPEPTIDASE FTSI"/>
    <property type="match status" value="1"/>
</dbReference>
<dbReference type="GO" id="GO:0071555">
    <property type="term" value="P:cell wall organization"/>
    <property type="evidence" value="ECO:0007669"/>
    <property type="project" value="UniProtKB-KW"/>
</dbReference>
<protein>
    <recommendedName>
        <fullName evidence="16">Peptidoglycan D,D-transpeptidase FtsI</fullName>
        <ecNumber evidence="16">3.4.16.4</ecNumber>
    </recommendedName>
    <alternativeName>
        <fullName evidence="16">Penicillin-binding protein 3</fullName>
        <shortName evidence="16">PBP-3</shortName>
    </alternativeName>
</protein>
<keyword evidence="12 16" id="KW-0472">Membrane</keyword>
<dbReference type="InterPro" id="IPR037532">
    <property type="entry name" value="FtsI_transpept"/>
</dbReference>
<evidence type="ECO:0000256" key="13">
    <source>
        <dbReference type="ARBA" id="ARBA00023210"/>
    </source>
</evidence>
<dbReference type="HOGENOM" id="CLU_009289_6_2_6"/>
<dbReference type="GO" id="GO:0043093">
    <property type="term" value="P:FtsZ-dependent cytokinesis"/>
    <property type="evidence" value="ECO:0007669"/>
    <property type="project" value="UniProtKB-UniRule"/>
</dbReference>
<dbReference type="GO" id="GO:0005886">
    <property type="term" value="C:plasma membrane"/>
    <property type="evidence" value="ECO:0007669"/>
    <property type="project" value="UniProtKB-UniRule"/>
</dbReference>
<dbReference type="EMBL" id="CP007029">
    <property type="protein sequence ID" value="AHE99281.1"/>
    <property type="molecule type" value="Genomic_DNA"/>
</dbReference>
<dbReference type="SUPFAM" id="SSF56601">
    <property type="entry name" value="beta-lactamase/transpeptidase-like"/>
    <property type="match status" value="1"/>
</dbReference>
<gene>
    <name evidence="16" type="primary">ftsI</name>
    <name evidence="19" type="ORF">THITH_14495</name>
</gene>
<dbReference type="InterPro" id="IPR005311">
    <property type="entry name" value="PBP_dimer"/>
</dbReference>
<dbReference type="Pfam" id="PF00905">
    <property type="entry name" value="Transpeptidase"/>
    <property type="match status" value="1"/>
</dbReference>
<dbReference type="InterPro" id="IPR036138">
    <property type="entry name" value="PBP_dimer_sf"/>
</dbReference>
<evidence type="ECO:0000256" key="11">
    <source>
        <dbReference type="ARBA" id="ARBA00022989"/>
    </source>
</evidence>
<dbReference type="SUPFAM" id="SSF56519">
    <property type="entry name" value="Penicillin binding protein dimerisation domain"/>
    <property type="match status" value="1"/>
</dbReference>
<evidence type="ECO:0000256" key="4">
    <source>
        <dbReference type="ARBA" id="ARBA00022618"/>
    </source>
</evidence>
<keyword evidence="7 16" id="KW-0812">Transmembrane</keyword>
<keyword evidence="8 16" id="KW-0378">Hydrolase</keyword>
<keyword evidence="10 16" id="KW-0573">Peptidoglycan synthesis</keyword>
<evidence type="ECO:0000256" key="14">
    <source>
        <dbReference type="ARBA" id="ARBA00023306"/>
    </source>
</evidence>
<keyword evidence="11 16" id="KW-1133">Transmembrane helix</keyword>
<evidence type="ECO:0000256" key="7">
    <source>
        <dbReference type="ARBA" id="ARBA00022692"/>
    </source>
</evidence>
<keyword evidence="20" id="KW-1185">Reference proteome</keyword>
<dbReference type="OrthoDB" id="9766847at2"/>
<dbReference type="EC" id="3.4.16.4" evidence="16"/>
<evidence type="ECO:0000256" key="6">
    <source>
        <dbReference type="ARBA" id="ARBA00022670"/>
    </source>
</evidence>
<dbReference type="Gene3D" id="3.30.450.330">
    <property type="match status" value="1"/>
</dbReference>
<evidence type="ECO:0000256" key="2">
    <source>
        <dbReference type="ARBA" id="ARBA00022475"/>
    </source>
</evidence>
<feature type="domain" description="Penicillin-binding protein transpeptidase" evidence="17">
    <location>
        <begin position="245"/>
        <end position="542"/>
    </location>
</feature>
<evidence type="ECO:0000256" key="9">
    <source>
        <dbReference type="ARBA" id="ARBA00022960"/>
    </source>
</evidence>
<evidence type="ECO:0000256" key="5">
    <source>
        <dbReference type="ARBA" id="ARBA00022645"/>
    </source>
</evidence>
<accession>W0DLG5</accession>
<evidence type="ECO:0000256" key="15">
    <source>
        <dbReference type="ARBA" id="ARBA00023316"/>
    </source>
</evidence>
<comment type="similarity">
    <text evidence="16">Belongs to the transpeptidase family. FtsI subfamily.</text>
</comment>
<comment type="catalytic activity">
    <reaction evidence="16">
        <text>Preferential cleavage: (Ac)2-L-Lys-D-Ala-|-D-Ala. Also transpeptidation of peptidyl-alanyl moieties that are N-acyl substituents of D-alanine.</text>
        <dbReference type="EC" id="3.4.16.4"/>
    </reaction>
</comment>
<keyword evidence="5 16" id="KW-0121">Carboxypeptidase</keyword>
<dbReference type="GO" id="GO:0009002">
    <property type="term" value="F:serine-type D-Ala-D-Ala carboxypeptidase activity"/>
    <property type="evidence" value="ECO:0007669"/>
    <property type="project" value="UniProtKB-UniRule"/>
</dbReference>
<dbReference type="STRING" id="713585.THITH_14495"/>
<dbReference type="AlphaFoldDB" id="W0DLG5"/>
<dbReference type="Pfam" id="PF03717">
    <property type="entry name" value="PBP_dimer"/>
    <property type="match status" value="1"/>
</dbReference>
<dbReference type="GO" id="GO:0008955">
    <property type="term" value="F:peptidoglycan glycosyltransferase activity"/>
    <property type="evidence" value="ECO:0007669"/>
    <property type="project" value="InterPro"/>
</dbReference>
<dbReference type="PANTHER" id="PTHR30627">
    <property type="entry name" value="PEPTIDOGLYCAN D,D-TRANSPEPTIDASE"/>
    <property type="match status" value="1"/>
</dbReference>
<evidence type="ECO:0000259" key="17">
    <source>
        <dbReference type="Pfam" id="PF00905"/>
    </source>
</evidence>
<keyword evidence="15 16" id="KW-0961">Cell wall biogenesis/degradation</keyword>
<dbReference type="RefSeq" id="WP_006747185.1">
    <property type="nucleotide sequence ID" value="NZ_CP007029.1"/>
</dbReference>
<evidence type="ECO:0000256" key="16">
    <source>
        <dbReference type="HAMAP-Rule" id="MF_02080"/>
    </source>
</evidence>
<evidence type="ECO:0000256" key="12">
    <source>
        <dbReference type="ARBA" id="ARBA00023136"/>
    </source>
</evidence>
<dbReference type="GO" id="GO:0009252">
    <property type="term" value="P:peptidoglycan biosynthetic process"/>
    <property type="evidence" value="ECO:0007669"/>
    <property type="project" value="UniProtKB-UniRule"/>
</dbReference>
<dbReference type="Proteomes" id="UP000005289">
    <property type="component" value="Chromosome"/>
</dbReference>
<evidence type="ECO:0000256" key="1">
    <source>
        <dbReference type="ARBA" id="ARBA00004370"/>
    </source>
</evidence>
<sequence>MGALKRQVSHLRLKVVAAGLLVVVAVLLLRALDLQVLSRDFLQSEGEARQVRTVVEPAHRGLITDRHGEPLAISGPVKTAWAHPGELWAEAERLPELARVLQLDPAALRARVESRADREFIYLRRHLPPEQAQQVAALQIPGVALMREFRRYYPHGETTAHIVGFTNIDEQGQEGMELAFDGWLSGQPGAKRVLRDRHGRSIRDVASIRPARDGENLRLTIDQRLQYLAYRELKAAVQAHDARGGSAVLVDARSGDILALVNQPGFNPNNRAQMDLSLTRNRAATDSLEPGSVIKPFTVAAALETGTVDPDVVLDTTPGTMRVGRHTVRDIRNFGRIDLATLISRSSNVGSTQLALEMPPGDFWRMLHQAGFGRSLGTGLPGEVTGLLRDYPTWRRVEVATLGYGYGLSVTPLHLAAAYTAFANDGHRVPLRLVETAGDLRHPEPVMRADTARAVLAMMERVTGSEGTARQAAISGYRVAGKTGTSRKAVAGGYSADTYVSAFVGLAPVSDPRFVMAVVVDEPSAGVYYGGAVAAPVFARVVEAALRLFHVPPDNLSEPPLRMARERGGPRS</sequence>
<reference evidence="19 20" key="1">
    <citation type="submission" date="2013-12" db="EMBL/GenBank/DDBJ databases">
        <authorList>
            <consortium name="DOE Joint Genome Institute"/>
            <person name="Muyzer G."/>
            <person name="Huntemann M."/>
            <person name="Han J."/>
            <person name="Chen A."/>
            <person name="Kyrpides N."/>
            <person name="Mavromatis K."/>
            <person name="Markowitz V."/>
            <person name="Palaniappan K."/>
            <person name="Ivanova N."/>
            <person name="Schaumberg A."/>
            <person name="Pati A."/>
            <person name="Liolios K."/>
            <person name="Nordberg H.P."/>
            <person name="Cantor M.N."/>
            <person name="Hua S.X."/>
            <person name="Woyke T."/>
        </authorList>
    </citation>
    <scope>NUCLEOTIDE SEQUENCE [LARGE SCALE GENOMIC DNA]</scope>
    <source>
        <strain evidence="19 20">ARh 1</strain>
    </source>
</reference>
<dbReference type="UniPathway" id="UPA00219"/>
<dbReference type="HAMAP" id="MF_02080">
    <property type="entry name" value="FtsI_transpept"/>
    <property type="match status" value="1"/>
</dbReference>
<evidence type="ECO:0000313" key="20">
    <source>
        <dbReference type="Proteomes" id="UP000005289"/>
    </source>
</evidence>
<evidence type="ECO:0000256" key="10">
    <source>
        <dbReference type="ARBA" id="ARBA00022984"/>
    </source>
</evidence>
<comment type="subcellular location">
    <subcellularLocation>
        <location evidence="1">Membrane</location>
    </subcellularLocation>
</comment>
<dbReference type="GO" id="GO:0000917">
    <property type="term" value="P:division septum assembly"/>
    <property type="evidence" value="ECO:0007669"/>
    <property type="project" value="UniProtKB-KW"/>
</dbReference>
<feature type="domain" description="Penicillin-binding protein dimerisation" evidence="18">
    <location>
        <begin position="56"/>
        <end position="204"/>
    </location>
</feature>
<comment type="function">
    <text evidence="16">Catalyzes cross-linking of the peptidoglycan cell wall at the division septum.</text>
</comment>
<dbReference type="KEGG" id="tti:THITH_14495"/>
<evidence type="ECO:0000313" key="19">
    <source>
        <dbReference type="EMBL" id="AHE99281.1"/>
    </source>
</evidence>
<feature type="active site" description="Acyl-ester intermediate" evidence="16">
    <location>
        <position position="292"/>
    </location>
</feature>
<dbReference type="InterPro" id="IPR012338">
    <property type="entry name" value="Beta-lactam/transpept-like"/>
</dbReference>
<dbReference type="Gene3D" id="3.90.1310.10">
    <property type="entry name" value="Penicillin-binding protein 2a (Domain 2)"/>
    <property type="match status" value="1"/>
</dbReference>
<keyword evidence="4 16" id="KW-0132">Cell division</keyword>
<dbReference type="GO" id="GO:0006508">
    <property type="term" value="P:proteolysis"/>
    <property type="evidence" value="ECO:0007669"/>
    <property type="project" value="UniProtKB-KW"/>
</dbReference>
<evidence type="ECO:0000259" key="18">
    <source>
        <dbReference type="Pfam" id="PF03717"/>
    </source>
</evidence>
<dbReference type="InterPro" id="IPR001460">
    <property type="entry name" value="PCN-bd_Tpept"/>
</dbReference>
<proteinExistence type="inferred from homology"/>